<evidence type="ECO:0000256" key="2">
    <source>
        <dbReference type="SAM" id="SignalP"/>
    </source>
</evidence>
<feature type="domain" description="C-type lectin" evidence="3">
    <location>
        <begin position="157"/>
        <end position="285"/>
    </location>
</feature>
<dbReference type="Proteomes" id="UP000735302">
    <property type="component" value="Unassembled WGS sequence"/>
</dbReference>
<feature type="domain" description="C-type lectin" evidence="3">
    <location>
        <begin position="300"/>
        <end position="419"/>
    </location>
</feature>
<dbReference type="SUPFAM" id="SSF56436">
    <property type="entry name" value="C-type lectin-like"/>
    <property type="match status" value="3"/>
</dbReference>
<dbReference type="InterPro" id="IPR016187">
    <property type="entry name" value="CTDL_fold"/>
</dbReference>
<dbReference type="InterPro" id="IPR050828">
    <property type="entry name" value="C-type_lectin/matrix_domain"/>
</dbReference>
<dbReference type="Pfam" id="PF00059">
    <property type="entry name" value="Lectin_C"/>
    <property type="match status" value="3"/>
</dbReference>
<evidence type="ECO:0000313" key="4">
    <source>
        <dbReference type="EMBL" id="GFO15758.1"/>
    </source>
</evidence>
<gene>
    <name evidence="4" type="ORF">PoB_004226300</name>
</gene>
<keyword evidence="1" id="KW-1015">Disulfide bond</keyword>
<dbReference type="EMBL" id="BLXT01004630">
    <property type="protein sequence ID" value="GFO15758.1"/>
    <property type="molecule type" value="Genomic_DNA"/>
</dbReference>
<proteinExistence type="predicted"/>
<protein>
    <submittedName>
        <fullName evidence="4">Macrophage mannose receptor 1</fullName>
    </submittedName>
</protein>
<dbReference type="InterPro" id="IPR018378">
    <property type="entry name" value="C-type_lectin_CS"/>
</dbReference>
<feature type="chain" id="PRO_5043696919" evidence="2">
    <location>
        <begin position="20"/>
        <end position="432"/>
    </location>
</feature>
<keyword evidence="2" id="KW-0732">Signal</keyword>
<dbReference type="PANTHER" id="PTHR45710">
    <property type="entry name" value="C-TYPE LECTIN DOMAIN-CONTAINING PROTEIN 180"/>
    <property type="match status" value="1"/>
</dbReference>
<evidence type="ECO:0000313" key="5">
    <source>
        <dbReference type="Proteomes" id="UP000735302"/>
    </source>
</evidence>
<dbReference type="PROSITE" id="PS00615">
    <property type="entry name" value="C_TYPE_LECTIN_1"/>
    <property type="match status" value="1"/>
</dbReference>
<keyword evidence="5" id="KW-1185">Reference proteome</keyword>
<dbReference type="CDD" id="cd00037">
    <property type="entry name" value="CLECT"/>
    <property type="match status" value="3"/>
</dbReference>
<dbReference type="InterPro" id="IPR001304">
    <property type="entry name" value="C-type_lectin-like"/>
</dbReference>
<name>A0AAV4B823_9GAST</name>
<sequence length="432" mass="48089">MAQLISFWVLIAFVTVTAAQTECPDGFSFSEGSCYHIGGAGFTPYDAEEECDKKDSELAVISSAQENAFIKSLLKDDDATGAWIGLVLPDDGDGQWKSTYTRRPVSFTDWVDDDAKTPPGTGDGLGDSQCAFLSNQHDWAWESQDCYVRDGMKFGKCEALGGSLATIRSEEESKAVKTFLNQSLILLLTKIENLSPHVVPKDYNQGPGGIGVRLAGSYEATEGDWYWYARDETLKISDGFTDWQDDAPDNRIRLRGREECMVMEQDNDWQWNDVPCNPLRPSLCEIPAAQTDCPDGFSFSEGSCYHIGGAGFTLYDAEEECDKKDSELVVISSAQENTFIKSLLEDDDATGAWIGLVLPDDTKGQWKSTYKRRPVSFTDWVDDEAETPPGFTGTGDGFDDFHCAFLSNQHDWAWESQDCYVRDGMKFVCKSW</sequence>
<reference evidence="4 5" key="1">
    <citation type="journal article" date="2021" name="Elife">
        <title>Chloroplast acquisition without the gene transfer in kleptoplastic sea slugs, Plakobranchus ocellatus.</title>
        <authorList>
            <person name="Maeda T."/>
            <person name="Takahashi S."/>
            <person name="Yoshida T."/>
            <person name="Shimamura S."/>
            <person name="Takaki Y."/>
            <person name="Nagai Y."/>
            <person name="Toyoda A."/>
            <person name="Suzuki Y."/>
            <person name="Arimoto A."/>
            <person name="Ishii H."/>
            <person name="Satoh N."/>
            <person name="Nishiyama T."/>
            <person name="Hasebe M."/>
            <person name="Maruyama T."/>
            <person name="Minagawa J."/>
            <person name="Obokata J."/>
            <person name="Shigenobu S."/>
        </authorList>
    </citation>
    <scope>NUCLEOTIDE SEQUENCE [LARGE SCALE GENOMIC DNA]</scope>
</reference>
<dbReference type="Gene3D" id="3.10.100.10">
    <property type="entry name" value="Mannose-Binding Protein A, subunit A"/>
    <property type="match status" value="3"/>
</dbReference>
<organism evidence="4 5">
    <name type="scientific">Plakobranchus ocellatus</name>
    <dbReference type="NCBI Taxonomy" id="259542"/>
    <lineage>
        <taxon>Eukaryota</taxon>
        <taxon>Metazoa</taxon>
        <taxon>Spiralia</taxon>
        <taxon>Lophotrochozoa</taxon>
        <taxon>Mollusca</taxon>
        <taxon>Gastropoda</taxon>
        <taxon>Heterobranchia</taxon>
        <taxon>Euthyneura</taxon>
        <taxon>Panpulmonata</taxon>
        <taxon>Sacoglossa</taxon>
        <taxon>Placobranchoidea</taxon>
        <taxon>Plakobranchidae</taxon>
        <taxon>Plakobranchus</taxon>
    </lineage>
</organism>
<dbReference type="PROSITE" id="PS50041">
    <property type="entry name" value="C_TYPE_LECTIN_2"/>
    <property type="match status" value="3"/>
</dbReference>
<dbReference type="InterPro" id="IPR016186">
    <property type="entry name" value="C-type_lectin-like/link_sf"/>
</dbReference>
<feature type="signal peptide" evidence="2">
    <location>
        <begin position="1"/>
        <end position="19"/>
    </location>
</feature>
<evidence type="ECO:0000259" key="3">
    <source>
        <dbReference type="PROSITE" id="PS50041"/>
    </source>
</evidence>
<feature type="domain" description="C-type lectin" evidence="3">
    <location>
        <begin position="30"/>
        <end position="146"/>
    </location>
</feature>
<accession>A0AAV4B823</accession>
<evidence type="ECO:0000256" key="1">
    <source>
        <dbReference type="ARBA" id="ARBA00023157"/>
    </source>
</evidence>
<dbReference type="SMART" id="SM00034">
    <property type="entry name" value="CLECT"/>
    <property type="match status" value="3"/>
</dbReference>
<keyword evidence="4" id="KW-0675">Receptor</keyword>
<dbReference type="AlphaFoldDB" id="A0AAV4B823"/>
<comment type="caution">
    <text evidence="4">The sequence shown here is derived from an EMBL/GenBank/DDBJ whole genome shotgun (WGS) entry which is preliminary data.</text>
</comment>
<dbReference type="PANTHER" id="PTHR45710:SF39">
    <property type="entry name" value="C-TYPE LECTIN DOMAIN FAMILY 4 MEMBER M"/>
    <property type="match status" value="1"/>
</dbReference>